<dbReference type="InterPro" id="IPR000962">
    <property type="entry name" value="Znf_DskA_TraR"/>
</dbReference>
<dbReference type="RefSeq" id="WP_011735962.1">
    <property type="nucleotide sequence ID" value="NC_008609.1"/>
</dbReference>
<accession>A1AQS6</accession>
<dbReference type="STRING" id="338966.Ppro_2088"/>
<reference evidence="6 7" key="1">
    <citation type="submission" date="2006-10" db="EMBL/GenBank/DDBJ databases">
        <title>Complete sequence of chromosome of Pelobacter propionicus DSM 2379.</title>
        <authorList>
            <consortium name="US DOE Joint Genome Institute"/>
            <person name="Copeland A."/>
            <person name="Lucas S."/>
            <person name="Lapidus A."/>
            <person name="Barry K."/>
            <person name="Detter J.C."/>
            <person name="Glavina del Rio T."/>
            <person name="Hammon N."/>
            <person name="Israni S."/>
            <person name="Dalin E."/>
            <person name="Tice H."/>
            <person name="Pitluck S."/>
            <person name="Saunders E."/>
            <person name="Brettin T."/>
            <person name="Bruce D."/>
            <person name="Han C."/>
            <person name="Tapia R."/>
            <person name="Schmutz J."/>
            <person name="Larimer F."/>
            <person name="Land M."/>
            <person name="Hauser L."/>
            <person name="Kyrpides N."/>
            <person name="Kim E."/>
            <person name="Lovley D."/>
            <person name="Richardson P."/>
        </authorList>
    </citation>
    <scope>NUCLEOTIDE SEQUENCE [LARGE SCALE GENOMIC DNA]</scope>
    <source>
        <strain evidence="7">DSM 2379 / NBRC 103807 / OttBd1</strain>
    </source>
</reference>
<dbReference type="Gene3D" id="3.30.1330.130">
    <property type="match status" value="1"/>
</dbReference>
<dbReference type="InterPro" id="IPR003814">
    <property type="entry name" value="FmdEsu_dom"/>
</dbReference>
<evidence type="ECO:0000256" key="2">
    <source>
        <dbReference type="ARBA" id="ARBA00022771"/>
    </source>
</evidence>
<gene>
    <name evidence="6" type="ordered locus">Ppro_2088</name>
</gene>
<keyword evidence="3" id="KW-0862">Zinc</keyword>
<dbReference type="PANTHER" id="PTHR39418">
    <property type="entry name" value="DEHYDROGENASE-RELATED"/>
    <property type="match status" value="1"/>
</dbReference>
<dbReference type="PIRSF" id="PIRSF006578">
    <property type="entry name" value="FwdE"/>
    <property type="match status" value="1"/>
</dbReference>
<evidence type="ECO:0000259" key="5">
    <source>
        <dbReference type="Pfam" id="PF02663"/>
    </source>
</evidence>
<dbReference type="AlphaFoldDB" id="A1AQS6"/>
<dbReference type="GO" id="GO:0016491">
    <property type="term" value="F:oxidoreductase activity"/>
    <property type="evidence" value="ECO:0007669"/>
    <property type="project" value="UniProtKB-KW"/>
</dbReference>
<feature type="domain" description="Zinc finger DksA/TraR C4-type" evidence="4">
    <location>
        <begin position="142"/>
        <end position="174"/>
    </location>
</feature>
<dbReference type="EMBL" id="CP000482">
    <property type="protein sequence ID" value="ABK99696.1"/>
    <property type="molecule type" value="Genomic_DNA"/>
</dbReference>
<dbReference type="EC" id="1.2.99.5" evidence="6"/>
<dbReference type="eggNOG" id="COG2191">
    <property type="taxonomic scope" value="Bacteria"/>
</dbReference>
<name>A1AQS6_PELPD</name>
<dbReference type="KEGG" id="ppd:Ppro_2088"/>
<keyword evidence="7" id="KW-1185">Reference proteome</keyword>
<evidence type="ECO:0000256" key="1">
    <source>
        <dbReference type="ARBA" id="ARBA00022723"/>
    </source>
</evidence>
<protein>
    <submittedName>
        <fullName evidence="6">Formylmethanofuran dehydrogenase, subunit E</fullName>
        <ecNumber evidence="6">1.2.99.5</ecNumber>
    </submittedName>
</protein>
<dbReference type="OrthoDB" id="9804309at2"/>
<evidence type="ECO:0000313" key="7">
    <source>
        <dbReference type="Proteomes" id="UP000006732"/>
    </source>
</evidence>
<sequence>MDMTEWERCVAFHGHECPGLAIGIKVCQAAQKHLGIGFSADEQVVCVTENDACCVDGIQFIAGCSVGKGNLIFRNRGKMAFTFFRRDTGQGARFVLKSSVSRGDMERPAYQRALLEIDPDELFDVKEPPFALPETARLFPGVICEQCGETTAEPMIRLKEGRRLCLDCCEGYTRGW</sequence>
<keyword evidence="2" id="KW-0863">Zinc-finger</keyword>
<organism evidence="6 7">
    <name type="scientific">Pelobacter propionicus (strain DSM 2379 / NBRC 103807 / OttBd1)</name>
    <dbReference type="NCBI Taxonomy" id="338966"/>
    <lineage>
        <taxon>Bacteria</taxon>
        <taxon>Pseudomonadati</taxon>
        <taxon>Thermodesulfobacteriota</taxon>
        <taxon>Desulfuromonadia</taxon>
        <taxon>Desulfuromonadales</taxon>
        <taxon>Desulfuromonadaceae</taxon>
        <taxon>Pelobacter</taxon>
    </lineage>
</organism>
<keyword evidence="1" id="KW-0479">Metal-binding</keyword>
<evidence type="ECO:0000256" key="3">
    <source>
        <dbReference type="ARBA" id="ARBA00022833"/>
    </source>
</evidence>
<proteinExistence type="predicted"/>
<evidence type="ECO:0000313" key="6">
    <source>
        <dbReference type="EMBL" id="ABK99696.1"/>
    </source>
</evidence>
<dbReference type="Pfam" id="PF02663">
    <property type="entry name" value="FmdE"/>
    <property type="match status" value="1"/>
</dbReference>
<dbReference type="Proteomes" id="UP000006732">
    <property type="component" value="Chromosome"/>
</dbReference>
<dbReference type="HOGENOM" id="CLU_087508_0_0_7"/>
<dbReference type="GO" id="GO:0008270">
    <property type="term" value="F:zinc ion binding"/>
    <property type="evidence" value="ECO:0007669"/>
    <property type="project" value="UniProtKB-KW"/>
</dbReference>
<evidence type="ECO:0000259" key="4">
    <source>
        <dbReference type="Pfam" id="PF01258"/>
    </source>
</evidence>
<dbReference type="PANTHER" id="PTHR39418:SF1">
    <property type="entry name" value="DEHYDROGENASE"/>
    <property type="match status" value="1"/>
</dbReference>
<dbReference type="InterPro" id="IPR053194">
    <property type="entry name" value="tRNA_methyltr_O"/>
</dbReference>
<dbReference type="SUPFAM" id="SSF143555">
    <property type="entry name" value="FwdE-like"/>
    <property type="match status" value="1"/>
</dbReference>
<feature type="domain" description="Formylmethanofuran dehydrogenase subunit E" evidence="5">
    <location>
        <begin position="12"/>
        <end position="102"/>
    </location>
</feature>
<dbReference type="Pfam" id="PF01258">
    <property type="entry name" value="zf-dskA_traR"/>
    <property type="match status" value="1"/>
</dbReference>
<keyword evidence="6" id="KW-0560">Oxidoreductase</keyword>
<dbReference type="InterPro" id="IPR026328">
    <property type="entry name" value="FmdE"/>
</dbReference>